<evidence type="ECO:0000313" key="2">
    <source>
        <dbReference type="Proteomes" id="UP000887458"/>
    </source>
</evidence>
<reference evidence="1 2" key="2">
    <citation type="journal article" date="2022" name="Mol. Biol. Evol.">
        <title>Comparative Genomics Reveals Insights into the Divergent Evolution of Astigmatic Mites and Household Pest Adaptations.</title>
        <authorList>
            <person name="Xiong Q."/>
            <person name="Wan A.T."/>
            <person name="Liu X."/>
            <person name="Fung C.S."/>
            <person name="Xiao X."/>
            <person name="Malainual N."/>
            <person name="Hou J."/>
            <person name="Wang L."/>
            <person name="Wang M."/>
            <person name="Yang K.Y."/>
            <person name="Cui Y."/>
            <person name="Leung E.L."/>
            <person name="Nong W."/>
            <person name="Shin S.K."/>
            <person name="Au S.W."/>
            <person name="Jeong K.Y."/>
            <person name="Chew F.T."/>
            <person name="Hui J.H."/>
            <person name="Leung T.F."/>
            <person name="Tungtrongchitr A."/>
            <person name="Zhong N."/>
            <person name="Liu Z."/>
            <person name="Tsui S.K."/>
        </authorList>
    </citation>
    <scope>NUCLEOTIDE SEQUENCE [LARGE SCALE GENOMIC DNA]</scope>
    <source>
        <strain evidence="1">Derp</strain>
    </source>
</reference>
<evidence type="ECO:0000313" key="1">
    <source>
        <dbReference type="EMBL" id="KAH9426757.1"/>
    </source>
</evidence>
<reference evidence="1 2" key="1">
    <citation type="journal article" date="2018" name="J. Allergy Clin. Immunol.">
        <title>High-quality assembly of Dermatophagoides pteronyssinus genome and transcriptome reveals a wide range of novel allergens.</title>
        <authorList>
            <person name="Liu X.Y."/>
            <person name="Yang K.Y."/>
            <person name="Wang M.Q."/>
            <person name="Kwok J.S."/>
            <person name="Zeng X."/>
            <person name="Yang Z."/>
            <person name="Xiao X.J."/>
            <person name="Lau C.P."/>
            <person name="Li Y."/>
            <person name="Huang Z.M."/>
            <person name="Ba J.G."/>
            <person name="Yim A.K."/>
            <person name="Ouyang C.Y."/>
            <person name="Ngai S.M."/>
            <person name="Chan T.F."/>
            <person name="Leung E.L."/>
            <person name="Liu L."/>
            <person name="Liu Z.G."/>
            <person name="Tsui S.K."/>
        </authorList>
    </citation>
    <scope>NUCLEOTIDE SEQUENCE [LARGE SCALE GENOMIC DNA]</scope>
    <source>
        <strain evidence="1">Derp</strain>
    </source>
</reference>
<keyword evidence="2" id="KW-1185">Reference proteome</keyword>
<organism evidence="1 2">
    <name type="scientific">Dermatophagoides pteronyssinus</name>
    <name type="common">European house dust mite</name>
    <dbReference type="NCBI Taxonomy" id="6956"/>
    <lineage>
        <taxon>Eukaryota</taxon>
        <taxon>Metazoa</taxon>
        <taxon>Ecdysozoa</taxon>
        <taxon>Arthropoda</taxon>
        <taxon>Chelicerata</taxon>
        <taxon>Arachnida</taxon>
        <taxon>Acari</taxon>
        <taxon>Acariformes</taxon>
        <taxon>Sarcoptiformes</taxon>
        <taxon>Astigmata</taxon>
        <taxon>Psoroptidia</taxon>
        <taxon>Analgoidea</taxon>
        <taxon>Pyroglyphidae</taxon>
        <taxon>Dermatophagoidinae</taxon>
        <taxon>Dermatophagoides</taxon>
    </lineage>
</organism>
<protein>
    <submittedName>
        <fullName evidence="1">Uncharacterized protein</fullName>
    </submittedName>
</protein>
<dbReference type="EMBL" id="NJHN03000008">
    <property type="protein sequence ID" value="KAH9426757.1"/>
    <property type="molecule type" value="Genomic_DNA"/>
</dbReference>
<dbReference type="Proteomes" id="UP000887458">
    <property type="component" value="Unassembled WGS sequence"/>
</dbReference>
<accession>A0ABQ8JW31</accession>
<name>A0ABQ8JW31_DERPT</name>
<gene>
    <name evidence="1" type="ORF">DERP_002857</name>
</gene>
<proteinExistence type="predicted"/>
<comment type="caution">
    <text evidence="1">The sequence shown here is derived from an EMBL/GenBank/DDBJ whole genome shotgun (WGS) entry which is preliminary data.</text>
</comment>
<sequence length="63" mass="7287">MNESPFIFSVMQQWFKLPNGPNLIQIIHNENDKEISPKENLGGYLHRCRDLATFYFSTLANGT</sequence>